<accession>A0A0L7R682</accession>
<protein>
    <submittedName>
        <fullName evidence="1">Uncharacterized protein</fullName>
    </submittedName>
</protein>
<dbReference type="AlphaFoldDB" id="A0A0L7R682"/>
<reference evidence="1 2" key="1">
    <citation type="submission" date="2015-07" db="EMBL/GenBank/DDBJ databases">
        <title>The genome of Habropoda laboriosa.</title>
        <authorList>
            <person name="Pan H."/>
            <person name="Kapheim K."/>
        </authorList>
    </citation>
    <scope>NUCLEOTIDE SEQUENCE [LARGE SCALE GENOMIC DNA]</scope>
    <source>
        <strain evidence="1">0110345459</strain>
    </source>
</reference>
<organism evidence="1 2">
    <name type="scientific">Habropoda laboriosa</name>
    <dbReference type="NCBI Taxonomy" id="597456"/>
    <lineage>
        <taxon>Eukaryota</taxon>
        <taxon>Metazoa</taxon>
        <taxon>Ecdysozoa</taxon>
        <taxon>Arthropoda</taxon>
        <taxon>Hexapoda</taxon>
        <taxon>Insecta</taxon>
        <taxon>Pterygota</taxon>
        <taxon>Neoptera</taxon>
        <taxon>Endopterygota</taxon>
        <taxon>Hymenoptera</taxon>
        <taxon>Apocrita</taxon>
        <taxon>Aculeata</taxon>
        <taxon>Apoidea</taxon>
        <taxon>Anthophila</taxon>
        <taxon>Apidae</taxon>
        <taxon>Habropoda</taxon>
    </lineage>
</organism>
<dbReference type="Proteomes" id="UP000053825">
    <property type="component" value="Unassembled WGS sequence"/>
</dbReference>
<sequence length="85" mass="9981">MEEHKVKKRGYYSEIVTGTKKHPVRPEIVLLSTAPRRSKLAWQVSTEHHSAHVRQLHDQQIYTFLGQAKRWISFAEDRSIVSNKE</sequence>
<dbReference type="OrthoDB" id="447173at2759"/>
<proteinExistence type="predicted"/>
<dbReference type="EMBL" id="KQ414648">
    <property type="protein sequence ID" value="KOC66286.1"/>
    <property type="molecule type" value="Genomic_DNA"/>
</dbReference>
<evidence type="ECO:0000313" key="2">
    <source>
        <dbReference type="Proteomes" id="UP000053825"/>
    </source>
</evidence>
<keyword evidence="2" id="KW-1185">Reference proteome</keyword>
<name>A0A0L7R682_9HYME</name>
<gene>
    <name evidence="1" type="ORF">WH47_07355</name>
</gene>
<evidence type="ECO:0000313" key="1">
    <source>
        <dbReference type="EMBL" id="KOC66286.1"/>
    </source>
</evidence>